<comment type="caution">
    <text evidence="6">Lacks conserved residue(s) required for the propagation of feature annotation.</text>
</comment>
<dbReference type="InterPro" id="IPR017440">
    <property type="entry name" value="Cit_synth/succinyl-CoA_lig_AS"/>
</dbReference>
<dbReference type="GO" id="GO:0000166">
    <property type="term" value="F:nucleotide binding"/>
    <property type="evidence" value="ECO:0007669"/>
    <property type="project" value="UniProtKB-KW"/>
</dbReference>
<evidence type="ECO:0000256" key="6">
    <source>
        <dbReference type="HAMAP-Rule" id="MF_03222"/>
    </source>
</evidence>
<dbReference type="InterPro" id="IPR033847">
    <property type="entry name" value="Citrt_syn/SCS-alpha_CS"/>
</dbReference>
<keyword evidence="11" id="KW-1185">Reference proteome</keyword>
<dbReference type="NCBIfam" id="NF004230">
    <property type="entry name" value="PRK05678.1"/>
    <property type="match status" value="1"/>
</dbReference>
<gene>
    <name evidence="10" type="ORF">cand_036690</name>
</gene>
<dbReference type="InterPro" id="IPR005810">
    <property type="entry name" value="CoA_lig_alpha"/>
</dbReference>
<protein>
    <recommendedName>
        <fullName evidence="6">Succinate--CoA ligase [ADP-forming] subunit alpha, mitochondrial</fullName>
        <ecNumber evidence="6">6.2.1.5</ecNumber>
    </recommendedName>
    <alternativeName>
        <fullName evidence="6">Succinyl-CoA synthetase subunit alpha</fullName>
        <shortName evidence="6">SCS-alpha</shortName>
    </alternativeName>
</protein>
<feature type="binding site" evidence="6">
    <location>
        <position position="196"/>
    </location>
    <ligand>
        <name>substrate</name>
        <note>ligand shared with subunit beta</note>
    </ligand>
</feature>
<evidence type="ECO:0000256" key="7">
    <source>
        <dbReference type="PIRSR" id="PIRSR001553-1"/>
    </source>
</evidence>
<comment type="caution">
    <text evidence="10">The sequence shown here is derived from an EMBL/GenBank/DDBJ whole genome shotgun (WGS) entry which is preliminary data.</text>
</comment>
<dbReference type="PRINTS" id="PR01798">
    <property type="entry name" value="SCOASYNTHASE"/>
</dbReference>
<keyword evidence="2 6" id="KW-0436">Ligase</keyword>
<dbReference type="SUPFAM" id="SSF52210">
    <property type="entry name" value="Succinyl-CoA synthetase domains"/>
    <property type="match status" value="1"/>
</dbReference>
<dbReference type="AlphaFoldDB" id="A0A1J4MYM3"/>
<feature type="binding site" evidence="6">
    <location>
        <begin position="47"/>
        <end position="50"/>
    </location>
    <ligand>
        <name>CoA</name>
        <dbReference type="ChEBI" id="CHEBI:57287"/>
    </ligand>
</feature>
<keyword evidence="6" id="KW-0496">Mitochondrion</keyword>
<dbReference type="GO" id="GO:0004775">
    <property type="term" value="F:succinate-CoA ligase (ADP-forming) activity"/>
    <property type="evidence" value="ECO:0007669"/>
    <property type="project" value="UniProtKB-UniRule"/>
</dbReference>
<dbReference type="Proteomes" id="UP000186804">
    <property type="component" value="Unassembled WGS sequence"/>
</dbReference>
<dbReference type="Gene3D" id="3.40.50.261">
    <property type="entry name" value="Succinyl-CoA synthetase domains"/>
    <property type="match status" value="1"/>
</dbReference>
<feature type="domain" description="CoA-binding" evidence="9">
    <location>
        <begin position="34"/>
        <end position="136"/>
    </location>
</feature>
<dbReference type="SUPFAM" id="SSF51735">
    <property type="entry name" value="NAD(P)-binding Rossmann-fold domains"/>
    <property type="match status" value="1"/>
</dbReference>
<comment type="pathway">
    <text evidence="6">Carbohydrate metabolism; tricarboxylic acid cycle; succinate from succinyl-CoA (ligase route): step 1/1.</text>
</comment>
<evidence type="ECO:0000313" key="10">
    <source>
        <dbReference type="EMBL" id="OII78021.1"/>
    </source>
</evidence>
<feature type="active site" description="Tele-phosphohistidine intermediate" evidence="6 7">
    <location>
        <position position="291"/>
    </location>
</feature>
<dbReference type="UniPathway" id="UPA00223">
    <property type="reaction ID" value="UER00999"/>
</dbReference>
<comment type="subcellular location">
    <subcellularLocation>
        <location evidence="4">Hydrogenosome lumen</location>
    </subcellularLocation>
    <subcellularLocation>
        <location evidence="6">Mitochondrion</location>
    </subcellularLocation>
</comment>
<dbReference type="PROSITE" id="PS01216">
    <property type="entry name" value="SUCCINYL_COA_LIG_1"/>
    <property type="match status" value="1"/>
</dbReference>
<reference evidence="10 11" key="1">
    <citation type="submission" date="2016-10" db="EMBL/GenBank/DDBJ databases">
        <title>Reductive evolution of mitochondrial metabolism and differential evolution of invasion-related proteins in Cryptosporidium.</title>
        <authorList>
            <person name="Liu S."/>
            <person name="Roellig D.M."/>
            <person name="Guo Y."/>
            <person name="Li N."/>
            <person name="Frace M.A."/>
            <person name="Tang K."/>
            <person name="Zhang L."/>
            <person name="Feng Y."/>
            <person name="Xiao L."/>
        </authorList>
    </citation>
    <scope>NUCLEOTIDE SEQUENCE [LARGE SCALE GENOMIC DNA]</scope>
    <source>
        <strain evidence="10">30847</strain>
    </source>
</reference>
<dbReference type="Pfam" id="PF02629">
    <property type="entry name" value="CoA_binding"/>
    <property type="match status" value="1"/>
</dbReference>
<dbReference type="SMART" id="SM00881">
    <property type="entry name" value="CoA_binding"/>
    <property type="match status" value="1"/>
</dbReference>
<evidence type="ECO:0000256" key="2">
    <source>
        <dbReference type="ARBA" id="ARBA00022598"/>
    </source>
</evidence>
<dbReference type="InterPro" id="IPR016102">
    <property type="entry name" value="Succinyl-CoA_synth-like"/>
</dbReference>
<dbReference type="PANTHER" id="PTHR11117:SF2">
    <property type="entry name" value="SUCCINATE--COA LIGASE [ADP_GDP-FORMING] SUBUNIT ALPHA, MITOCHONDRIAL"/>
    <property type="match status" value="1"/>
</dbReference>
<sequence>MINVKYLINRALLRGDRFFSLKVSGARLSTIPGFVDKNTRVICQGITGRQGSFHTEQCILYGTQIVGGVAPNRGGQIWSGSANKFSIPIFNTLKEAKSVTKATATTIYVPPKNAAQAIMDAIEAEIEIIVCITEGIPVHDMIYVKRALEYYKKSTLIGPNCPGLIRVGQAKLGIMPASIHKPGEIAIVSRSGTLTYEAVWQVSQCGLGQSTCIGIGGDSLNGTSFIDVLSNFLSDEQTKGIVLIGEIGGNAEEEAADWLLRNNFDEKGQCKKPIVAFIAGSTAPPNRRMGHAGAIISGGKGGTASKIRALENAGVRVVKNPSAIGYEISTIMSSRVPAT</sequence>
<evidence type="ECO:0000256" key="8">
    <source>
        <dbReference type="RuleBase" id="RU000677"/>
    </source>
</evidence>
<name>A0A1J4MYM3_9CRYT</name>
<dbReference type="GO" id="GO:0005739">
    <property type="term" value="C:mitochondrion"/>
    <property type="evidence" value="ECO:0007669"/>
    <property type="project" value="UniProtKB-SubCell"/>
</dbReference>
<accession>A0A1J4MYM3</accession>
<dbReference type="Pfam" id="PF00549">
    <property type="entry name" value="Ligase_CoA"/>
    <property type="match status" value="1"/>
</dbReference>
<organism evidence="10 11">
    <name type="scientific">Cryptosporidium andersoni</name>
    <dbReference type="NCBI Taxonomy" id="117008"/>
    <lineage>
        <taxon>Eukaryota</taxon>
        <taxon>Sar</taxon>
        <taxon>Alveolata</taxon>
        <taxon>Apicomplexa</taxon>
        <taxon>Conoidasida</taxon>
        <taxon>Coccidia</taxon>
        <taxon>Eucoccidiorida</taxon>
        <taxon>Eimeriorina</taxon>
        <taxon>Cryptosporidiidae</taxon>
        <taxon>Cryptosporidium</taxon>
    </lineage>
</organism>
<dbReference type="FunFam" id="3.40.50.720:FF:000277">
    <property type="entry name" value="Succinate--CoA ligase [ADP-forming] subunit alpha"/>
    <property type="match status" value="1"/>
</dbReference>
<dbReference type="PANTHER" id="PTHR11117">
    <property type="entry name" value="SUCCINYL-COA LIGASE SUBUNIT ALPHA"/>
    <property type="match status" value="1"/>
</dbReference>
<evidence type="ECO:0000259" key="9">
    <source>
        <dbReference type="SMART" id="SM00881"/>
    </source>
</evidence>
<comment type="function">
    <text evidence="6">Succinyl-CoA synthetase functions in the citric acid cycle (TCA), coupling the hydrolysis of succinyl-CoA to the synthesis of ATP and thus represents the only step of substrate-level phosphorylation in the TCA. The alpha subunit of the enzyme binds the substrates coenzyme A and phosphate, while succinate binding and nucleotide specificity is provided by the beta subunit.</text>
</comment>
<dbReference type="NCBIfam" id="TIGR01019">
    <property type="entry name" value="sucCoAalpha"/>
    <property type="match status" value="1"/>
</dbReference>
<dbReference type="InterPro" id="IPR005811">
    <property type="entry name" value="SUCC_ACL_C"/>
</dbReference>
<dbReference type="GO" id="GO:0004776">
    <property type="term" value="F:succinate-CoA ligase (GDP-forming) activity"/>
    <property type="evidence" value="ECO:0007669"/>
    <property type="project" value="TreeGrafter"/>
</dbReference>
<dbReference type="GO" id="GO:0009361">
    <property type="term" value="C:succinate-CoA ligase complex (ADP-forming)"/>
    <property type="evidence" value="ECO:0007669"/>
    <property type="project" value="TreeGrafter"/>
</dbReference>
<comment type="catalytic activity">
    <reaction evidence="6">
        <text>succinate + ATP + CoA = succinyl-CoA + ADP + phosphate</text>
        <dbReference type="Rhea" id="RHEA:17661"/>
        <dbReference type="ChEBI" id="CHEBI:30031"/>
        <dbReference type="ChEBI" id="CHEBI:30616"/>
        <dbReference type="ChEBI" id="CHEBI:43474"/>
        <dbReference type="ChEBI" id="CHEBI:57287"/>
        <dbReference type="ChEBI" id="CHEBI:57292"/>
        <dbReference type="ChEBI" id="CHEBI:456216"/>
        <dbReference type="EC" id="6.2.1.5"/>
    </reaction>
</comment>
<keyword evidence="5" id="KW-0377">Hydrogenosome</keyword>
<dbReference type="GeneID" id="92367853"/>
<keyword evidence="1 6" id="KW-0816">Tricarboxylic acid cycle</keyword>
<comment type="subunit">
    <text evidence="6">Heterodimer of an alpha and a beta subunit.</text>
</comment>
<evidence type="ECO:0000313" key="11">
    <source>
        <dbReference type="Proteomes" id="UP000186804"/>
    </source>
</evidence>
<dbReference type="OrthoDB" id="1664372at2759"/>
<dbReference type="InterPro" id="IPR003781">
    <property type="entry name" value="CoA-bd"/>
</dbReference>
<dbReference type="VEuPathDB" id="CryptoDB:cand_036690"/>
<keyword evidence="3 6" id="KW-0547">Nucleotide-binding</keyword>
<evidence type="ECO:0000256" key="4">
    <source>
        <dbReference type="ARBA" id="ARBA00060367"/>
    </source>
</evidence>
<dbReference type="GO" id="GO:0034492">
    <property type="term" value="C:hydrogenosome lumen"/>
    <property type="evidence" value="ECO:0007669"/>
    <property type="project" value="UniProtKB-SubCell"/>
</dbReference>
<proteinExistence type="inferred from homology"/>
<dbReference type="RefSeq" id="XP_067069867.1">
    <property type="nucleotide sequence ID" value="XM_067213894.1"/>
</dbReference>
<dbReference type="FunFam" id="3.40.50.261:FF:000006">
    <property type="entry name" value="Succinate--CoA ligase [ADP-forming] subunit alpha"/>
    <property type="match status" value="1"/>
</dbReference>
<dbReference type="InterPro" id="IPR036291">
    <property type="entry name" value="NAD(P)-bd_dom_sf"/>
</dbReference>
<dbReference type="HAMAP" id="MF_01988">
    <property type="entry name" value="Succ_CoA_alpha"/>
    <property type="match status" value="1"/>
</dbReference>
<evidence type="ECO:0000256" key="1">
    <source>
        <dbReference type="ARBA" id="ARBA00022532"/>
    </source>
</evidence>
<feature type="binding site" evidence="6">
    <location>
        <begin position="132"/>
        <end position="134"/>
    </location>
    <ligand>
        <name>CoA</name>
        <dbReference type="ChEBI" id="CHEBI:57287"/>
    </ligand>
</feature>
<dbReference type="EMBL" id="LRBS01000010">
    <property type="protein sequence ID" value="OII78021.1"/>
    <property type="molecule type" value="Genomic_DNA"/>
</dbReference>
<dbReference type="PROSITE" id="PS00399">
    <property type="entry name" value="SUCCINYL_COA_LIG_2"/>
    <property type="match status" value="1"/>
</dbReference>
<comment type="similarity">
    <text evidence="6 8">Belongs to the succinate/malate CoA ligase alpha subunit family.</text>
</comment>
<dbReference type="EC" id="6.2.1.5" evidence="6"/>
<dbReference type="PIRSF" id="PIRSF001553">
    <property type="entry name" value="SucCS_alpha"/>
    <property type="match status" value="1"/>
</dbReference>
<evidence type="ECO:0000256" key="5">
    <source>
        <dbReference type="ARBA" id="ARBA00084108"/>
    </source>
</evidence>
<evidence type="ECO:0000256" key="3">
    <source>
        <dbReference type="ARBA" id="ARBA00022741"/>
    </source>
</evidence>
<dbReference type="Gene3D" id="3.40.50.720">
    <property type="entry name" value="NAD(P)-binding Rossmann-like Domain"/>
    <property type="match status" value="1"/>
</dbReference>
<dbReference type="GO" id="GO:0006099">
    <property type="term" value="P:tricarboxylic acid cycle"/>
    <property type="evidence" value="ECO:0007669"/>
    <property type="project" value="UniProtKB-UniRule"/>
</dbReference>